<organism evidence="9 10">
    <name type="scientific">Kutzneria viridogrisea</name>
    <dbReference type="NCBI Taxonomy" id="47990"/>
    <lineage>
        <taxon>Bacteria</taxon>
        <taxon>Bacillati</taxon>
        <taxon>Actinomycetota</taxon>
        <taxon>Actinomycetes</taxon>
        <taxon>Pseudonocardiales</taxon>
        <taxon>Pseudonocardiaceae</taxon>
        <taxon>Kutzneria</taxon>
    </lineage>
</organism>
<dbReference type="Pfam" id="PF08281">
    <property type="entry name" value="Sigma70_r4_2"/>
    <property type="match status" value="1"/>
</dbReference>
<dbReference type="SUPFAM" id="SSF46894">
    <property type="entry name" value="C-terminal effector domain of the bipartite response regulators"/>
    <property type="match status" value="1"/>
</dbReference>
<dbReference type="Gene3D" id="1.10.1740.10">
    <property type="match status" value="1"/>
</dbReference>
<feature type="domain" description="RNA polymerase sigma factor 70 region 4 type 2" evidence="8">
    <location>
        <begin position="115"/>
        <end position="163"/>
    </location>
</feature>
<keyword evidence="10" id="KW-1185">Reference proteome</keyword>
<evidence type="ECO:0000259" key="7">
    <source>
        <dbReference type="Pfam" id="PF04542"/>
    </source>
</evidence>
<evidence type="ECO:0000256" key="5">
    <source>
        <dbReference type="ARBA" id="ARBA00023163"/>
    </source>
</evidence>
<evidence type="ECO:0000313" key="9">
    <source>
        <dbReference type="EMBL" id="MBA8927477.1"/>
    </source>
</evidence>
<proteinExistence type="inferred from homology"/>
<comment type="similarity">
    <text evidence="1">Belongs to the sigma-70 factor family. ECF subfamily.</text>
</comment>
<dbReference type="RefSeq" id="WP_025355362.1">
    <property type="nucleotide sequence ID" value="NZ_BAAABQ010000056.1"/>
</dbReference>
<evidence type="ECO:0000256" key="3">
    <source>
        <dbReference type="ARBA" id="ARBA00023015"/>
    </source>
</evidence>
<reference evidence="9 10" key="1">
    <citation type="submission" date="2020-08" db="EMBL/GenBank/DDBJ databases">
        <title>Genomic Encyclopedia of Archaeal and Bacterial Type Strains, Phase II (KMG-II): from individual species to whole genera.</title>
        <authorList>
            <person name="Goeker M."/>
        </authorList>
    </citation>
    <scope>NUCLEOTIDE SEQUENCE [LARGE SCALE GENOMIC DNA]</scope>
    <source>
        <strain evidence="9 10">DSM 43850</strain>
    </source>
</reference>
<dbReference type="EMBL" id="JACJID010000003">
    <property type="protein sequence ID" value="MBA8927477.1"/>
    <property type="molecule type" value="Genomic_DNA"/>
</dbReference>
<dbReference type="InterPro" id="IPR013325">
    <property type="entry name" value="RNA_pol_sigma_r2"/>
</dbReference>
<dbReference type="Pfam" id="PF04542">
    <property type="entry name" value="Sigma70_r2"/>
    <property type="match status" value="1"/>
</dbReference>
<dbReference type="PANTHER" id="PTHR30173:SF36">
    <property type="entry name" value="ECF RNA POLYMERASE SIGMA FACTOR SIGJ"/>
    <property type="match status" value="1"/>
</dbReference>
<evidence type="ECO:0000256" key="6">
    <source>
        <dbReference type="ARBA" id="ARBA00024701"/>
    </source>
</evidence>
<dbReference type="InterPro" id="IPR052704">
    <property type="entry name" value="ECF_Sigma-70_Domain"/>
</dbReference>
<protein>
    <recommendedName>
        <fullName evidence="2">RNA polymerase sigma factor SigS</fullName>
    </recommendedName>
</protein>
<dbReference type="InterPro" id="IPR016032">
    <property type="entry name" value="Sig_transdc_resp-reg_C-effctor"/>
</dbReference>
<dbReference type="Proteomes" id="UP000517916">
    <property type="component" value="Unassembled WGS sequence"/>
</dbReference>
<sequence length="171" mass="19227">MQPQRPDRVPEVPVRFWEECAKFRPQLVGIASRHSGGPSQAEDIVHDALVRAAGFSELDLDRLHPFLVTVVKRLCADEARRNSTANRAYANPKLHPEPAVDPAERTCDRAEADWVASKLPRLTEYERSLVSLVAKGYPHNDIARILGTTPRATQTAICRVRGKIKSWRRGE</sequence>
<dbReference type="Gene3D" id="1.10.10.10">
    <property type="entry name" value="Winged helix-like DNA-binding domain superfamily/Winged helix DNA-binding domain"/>
    <property type="match status" value="1"/>
</dbReference>
<evidence type="ECO:0000256" key="2">
    <source>
        <dbReference type="ARBA" id="ARBA00021245"/>
    </source>
</evidence>
<accession>A0ABR6BKQ4</accession>
<dbReference type="InterPro" id="IPR013249">
    <property type="entry name" value="RNA_pol_sigma70_r4_t2"/>
</dbReference>
<dbReference type="PANTHER" id="PTHR30173">
    <property type="entry name" value="SIGMA 19 FACTOR"/>
    <property type="match status" value="1"/>
</dbReference>
<evidence type="ECO:0000256" key="1">
    <source>
        <dbReference type="ARBA" id="ARBA00010641"/>
    </source>
</evidence>
<feature type="domain" description="RNA polymerase sigma-70 region 2" evidence="7">
    <location>
        <begin position="22"/>
        <end position="83"/>
    </location>
</feature>
<comment type="function">
    <text evidence="6">Sigma factors are initiation factors that promote the attachment of RNA polymerase to specific initiation sites and are then released. Sigma-S contributes to the protection against external stress, thus playing a role in cellular fitness and survival.</text>
</comment>
<evidence type="ECO:0000313" key="10">
    <source>
        <dbReference type="Proteomes" id="UP000517916"/>
    </source>
</evidence>
<name>A0ABR6BKQ4_9PSEU</name>
<dbReference type="InterPro" id="IPR007627">
    <property type="entry name" value="RNA_pol_sigma70_r2"/>
</dbReference>
<keyword evidence="3" id="KW-0805">Transcription regulation</keyword>
<keyword evidence="5" id="KW-0804">Transcription</keyword>
<keyword evidence="4" id="KW-0731">Sigma factor</keyword>
<comment type="caution">
    <text evidence="9">The sequence shown here is derived from an EMBL/GenBank/DDBJ whole genome shotgun (WGS) entry which is preliminary data.</text>
</comment>
<dbReference type="SUPFAM" id="SSF88946">
    <property type="entry name" value="Sigma2 domain of RNA polymerase sigma factors"/>
    <property type="match status" value="1"/>
</dbReference>
<dbReference type="InterPro" id="IPR036388">
    <property type="entry name" value="WH-like_DNA-bd_sf"/>
</dbReference>
<evidence type="ECO:0000256" key="4">
    <source>
        <dbReference type="ARBA" id="ARBA00023082"/>
    </source>
</evidence>
<evidence type="ECO:0000259" key="8">
    <source>
        <dbReference type="Pfam" id="PF08281"/>
    </source>
</evidence>
<gene>
    <name evidence="9" type="ORF">BC739_004683</name>
</gene>